<comment type="caution">
    <text evidence="2">The sequence shown here is derived from an EMBL/GenBank/DDBJ whole genome shotgun (WGS) entry which is preliminary data.</text>
</comment>
<keyword evidence="3" id="KW-1185">Reference proteome</keyword>
<evidence type="ECO:0000256" key="1">
    <source>
        <dbReference type="SAM" id="MobiDB-lite"/>
    </source>
</evidence>
<accession>A0ABD1ZHL0</accession>
<dbReference type="EMBL" id="JBHFFA010000001">
    <property type="protein sequence ID" value="KAL2650868.1"/>
    <property type="molecule type" value="Genomic_DNA"/>
</dbReference>
<reference evidence="2 3" key="1">
    <citation type="submission" date="2024-09" db="EMBL/GenBank/DDBJ databases">
        <title>Chromosome-scale assembly of Riccia fluitans.</title>
        <authorList>
            <person name="Paukszto L."/>
            <person name="Sawicki J."/>
            <person name="Karawczyk K."/>
            <person name="Piernik-Szablinska J."/>
            <person name="Szczecinska M."/>
            <person name="Mazdziarz M."/>
        </authorList>
    </citation>
    <scope>NUCLEOTIDE SEQUENCE [LARGE SCALE GENOMIC DNA]</scope>
    <source>
        <strain evidence="2">Rf_01</strain>
        <tissue evidence="2">Aerial parts of the thallus</tissue>
    </source>
</reference>
<gene>
    <name evidence="2" type="ORF">R1flu_018996</name>
</gene>
<protein>
    <submittedName>
        <fullName evidence="2">Uncharacterized protein</fullName>
    </submittedName>
</protein>
<feature type="compositionally biased region" description="Basic and acidic residues" evidence="1">
    <location>
        <begin position="65"/>
        <end position="84"/>
    </location>
</feature>
<sequence length="151" mass="16886">MGVLALERGDAFLQLHVAHDSKNFEVKAGEDLEGLYYTAIVELRDVDNILFGINTPARYFQAGSEDSRKEDNDDVRKLAGKEQSDGPADDDAMSRIPIVDLERNIDSSADLDRVRDTLLYTGFGVGINTSNNDVKQEKPMDDLPDYCNLWD</sequence>
<dbReference type="AlphaFoldDB" id="A0ABD1ZHL0"/>
<evidence type="ECO:0000313" key="2">
    <source>
        <dbReference type="EMBL" id="KAL2650868.1"/>
    </source>
</evidence>
<proteinExistence type="predicted"/>
<name>A0ABD1ZHL0_9MARC</name>
<dbReference type="Proteomes" id="UP001605036">
    <property type="component" value="Unassembled WGS sequence"/>
</dbReference>
<evidence type="ECO:0000313" key="3">
    <source>
        <dbReference type="Proteomes" id="UP001605036"/>
    </source>
</evidence>
<organism evidence="2 3">
    <name type="scientific">Riccia fluitans</name>
    <dbReference type="NCBI Taxonomy" id="41844"/>
    <lineage>
        <taxon>Eukaryota</taxon>
        <taxon>Viridiplantae</taxon>
        <taxon>Streptophyta</taxon>
        <taxon>Embryophyta</taxon>
        <taxon>Marchantiophyta</taxon>
        <taxon>Marchantiopsida</taxon>
        <taxon>Marchantiidae</taxon>
        <taxon>Marchantiales</taxon>
        <taxon>Ricciaceae</taxon>
        <taxon>Riccia</taxon>
    </lineage>
</organism>
<feature type="region of interest" description="Disordered" evidence="1">
    <location>
        <begin position="62"/>
        <end position="93"/>
    </location>
</feature>